<protein>
    <submittedName>
        <fullName evidence="2">MSP domain-containing protein</fullName>
    </submittedName>
</protein>
<reference evidence="2" key="1">
    <citation type="submission" date="2016-11" db="UniProtKB">
        <authorList>
            <consortium name="WormBaseParasite"/>
        </authorList>
    </citation>
    <scope>IDENTIFICATION</scope>
</reference>
<evidence type="ECO:0000313" key="2">
    <source>
        <dbReference type="WBParaSite" id="Csp11.Scaffold629.g15928.t1"/>
    </source>
</evidence>
<sequence length="77" mass="8883">MESGDISSSAMYEDNEEVKDIYPIYPSKDEEVAVKLLSQRTVYVFSCKFSTKLFFTVIDAFAHFRAVLLKNEKSDIF</sequence>
<name>A0A1I7U8H7_9PELO</name>
<proteinExistence type="predicted"/>
<keyword evidence="1" id="KW-1185">Reference proteome</keyword>
<organism evidence="1 2">
    <name type="scientific">Caenorhabditis tropicalis</name>
    <dbReference type="NCBI Taxonomy" id="1561998"/>
    <lineage>
        <taxon>Eukaryota</taxon>
        <taxon>Metazoa</taxon>
        <taxon>Ecdysozoa</taxon>
        <taxon>Nematoda</taxon>
        <taxon>Chromadorea</taxon>
        <taxon>Rhabditida</taxon>
        <taxon>Rhabditina</taxon>
        <taxon>Rhabditomorpha</taxon>
        <taxon>Rhabditoidea</taxon>
        <taxon>Rhabditidae</taxon>
        <taxon>Peloderinae</taxon>
        <taxon>Caenorhabditis</taxon>
    </lineage>
</organism>
<dbReference type="Proteomes" id="UP000095282">
    <property type="component" value="Unplaced"/>
</dbReference>
<accession>A0A1I7U8H7</accession>
<evidence type="ECO:0000313" key="1">
    <source>
        <dbReference type="Proteomes" id="UP000095282"/>
    </source>
</evidence>
<dbReference type="WBParaSite" id="Csp11.Scaffold629.g15928.t1">
    <property type="protein sequence ID" value="Csp11.Scaffold629.g15928.t1"/>
    <property type="gene ID" value="Csp11.Scaffold629.g15928"/>
</dbReference>
<dbReference type="eggNOG" id="KOG0530">
    <property type="taxonomic scope" value="Eukaryota"/>
</dbReference>
<dbReference type="STRING" id="1561998.A0A1I7U8H7"/>
<dbReference type="AlphaFoldDB" id="A0A1I7U8H7"/>